<reference evidence="2 3" key="1">
    <citation type="journal article" date="2016" name="Nat. Commun.">
        <title>Thousands of microbial genomes shed light on interconnected biogeochemical processes in an aquifer system.</title>
        <authorList>
            <person name="Anantharaman K."/>
            <person name="Brown C.T."/>
            <person name="Hug L.A."/>
            <person name="Sharon I."/>
            <person name="Castelle C.J."/>
            <person name="Probst A.J."/>
            <person name="Thomas B.C."/>
            <person name="Singh A."/>
            <person name="Wilkins M.J."/>
            <person name="Karaoz U."/>
            <person name="Brodie E.L."/>
            <person name="Williams K.H."/>
            <person name="Hubbard S.S."/>
            <person name="Banfield J.F."/>
        </authorList>
    </citation>
    <scope>NUCLEOTIDE SEQUENCE [LARGE SCALE GENOMIC DNA]</scope>
</reference>
<dbReference type="PANTHER" id="PTHR38030:SF2">
    <property type="entry name" value="PROTOPORPHYRINOGEN IX DEHYDROGENASE [QUINONE]"/>
    <property type="match status" value="1"/>
</dbReference>
<accession>A0A1G2B3K0</accession>
<dbReference type="Pfam" id="PF00258">
    <property type="entry name" value="Flavodoxin_1"/>
    <property type="match status" value="1"/>
</dbReference>
<dbReference type="GO" id="GO:0006783">
    <property type="term" value="P:heme biosynthetic process"/>
    <property type="evidence" value="ECO:0007669"/>
    <property type="project" value="TreeGrafter"/>
</dbReference>
<evidence type="ECO:0000313" key="3">
    <source>
        <dbReference type="Proteomes" id="UP000179164"/>
    </source>
</evidence>
<dbReference type="GO" id="GO:0070819">
    <property type="term" value="F:menaquinone-dependent protoporphyrinogen oxidase activity"/>
    <property type="evidence" value="ECO:0007669"/>
    <property type="project" value="TreeGrafter"/>
</dbReference>
<evidence type="ECO:0000259" key="1">
    <source>
        <dbReference type="PROSITE" id="PS50902"/>
    </source>
</evidence>
<dbReference type="GO" id="GO:0010181">
    <property type="term" value="F:FMN binding"/>
    <property type="evidence" value="ECO:0007669"/>
    <property type="project" value="InterPro"/>
</dbReference>
<dbReference type="InterPro" id="IPR008254">
    <property type="entry name" value="Flavodoxin/NO_synth"/>
</dbReference>
<dbReference type="Proteomes" id="UP000179164">
    <property type="component" value="Unassembled WGS sequence"/>
</dbReference>
<proteinExistence type="predicted"/>
<evidence type="ECO:0000313" key="2">
    <source>
        <dbReference type="EMBL" id="OGY83296.1"/>
    </source>
</evidence>
<dbReference type="InterPro" id="IPR029039">
    <property type="entry name" value="Flavoprotein-like_sf"/>
</dbReference>
<feature type="domain" description="Flavodoxin-like" evidence="1">
    <location>
        <begin position="3"/>
        <end position="153"/>
    </location>
</feature>
<dbReference type="SUPFAM" id="SSF52218">
    <property type="entry name" value="Flavoproteins"/>
    <property type="match status" value="1"/>
</dbReference>
<gene>
    <name evidence="2" type="ORF">A2898_03325</name>
</gene>
<organism evidence="2 3">
    <name type="scientific">Candidatus Kerfeldbacteria bacterium RIFCSPLOWO2_01_FULL_48_11</name>
    <dbReference type="NCBI Taxonomy" id="1798543"/>
    <lineage>
        <taxon>Bacteria</taxon>
        <taxon>Candidatus Kerfeldiibacteriota</taxon>
    </lineage>
</organism>
<dbReference type="EMBL" id="MHKE01000014">
    <property type="protein sequence ID" value="OGY83296.1"/>
    <property type="molecule type" value="Genomic_DNA"/>
</dbReference>
<comment type="caution">
    <text evidence="2">The sequence shown here is derived from an EMBL/GenBank/DDBJ whole genome shotgun (WGS) entry which is preliminary data.</text>
</comment>
<dbReference type="AlphaFoldDB" id="A0A1G2B3K0"/>
<dbReference type="InterPro" id="IPR052200">
    <property type="entry name" value="Protoporphyrinogen_IX_DH"/>
</dbReference>
<dbReference type="PANTHER" id="PTHR38030">
    <property type="entry name" value="PROTOPORPHYRINOGEN IX DEHYDROGENASE [MENAQUINONE]"/>
    <property type="match status" value="1"/>
</dbReference>
<protein>
    <recommendedName>
        <fullName evidence="1">Flavodoxin-like domain-containing protein</fullName>
    </recommendedName>
</protein>
<name>A0A1G2B3K0_9BACT</name>
<sequence>MATLIVYDSAYGNTEKISKAIADGLAGQTTVLRVNEANSVDVKTFDLLIVGSPTYGGRATPAIKRFIDHLPANALNNINVSAFDTRISGKDKGFGIKIITNIFGYAAGRIAKELEGKGGKLAASPEGFIVEGKEGPLKQGELERAADWAKHIGQKDA</sequence>
<dbReference type="Gene3D" id="3.40.50.360">
    <property type="match status" value="1"/>
</dbReference>
<dbReference type="PROSITE" id="PS50902">
    <property type="entry name" value="FLAVODOXIN_LIKE"/>
    <property type="match status" value="1"/>
</dbReference>
<dbReference type="STRING" id="1798543.A2898_03325"/>